<dbReference type="InterPro" id="IPR006204">
    <property type="entry name" value="GHMP_kinase_N_dom"/>
</dbReference>
<comment type="pathway">
    <text evidence="9">Isoprenoid biosynthesis; isopentenyl diphosphate biosynthesis via DXP pathway; isopentenyl diphosphate from 1-deoxy-D-xylulose 5-phosphate: step 3/6.</text>
</comment>
<evidence type="ECO:0000256" key="5">
    <source>
        <dbReference type="ARBA" id="ARBA00022741"/>
    </source>
</evidence>
<dbReference type="InterPro" id="IPR014721">
    <property type="entry name" value="Ribsml_uS5_D2-typ_fold_subgr"/>
</dbReference>
<dbReference type="OrthoDB" id="9809438at2"/>
<dbReference type="EMBL" id="QNRX01000004">
    <property type="protein sequence ID" value="RBP67370.1"/>
    <property type="molecule type" value="Genomic_DNA"/>
</dbReference>
<dbReference type="InterPro" id="IPR020568">
    <property type="entry name" value="Ribosomal_Su5_D2-typ_SF"/>
</dbReference>
<evidence type="ECO:0000256" key="1">
    <source>
        <dbReference type="ARBA" id="ARBA00009684"/>
    </source>
</evidence>
<dbReference type="AlphaFoldDB" id="A0A366IAU6"/>
<dbReference type="SUPFAM" id="SSF55060">
    <property type="entry name" value="GHMP Kinase, C-terminal domain"/>
    <property type="match status" value="1"/>
</dbReference>
<evidence type="ECO:0000259" key="11">
    <source>
        <dbReference type="Pfam" id="PF08544"/>
    </source>
</evidence>
<dbReference type="NCBIfam" id="TIGR00154">
    <property type="entry name" value="ispE"/>
    <property type="match status" value="1"/>
</dbReference>
<evidence type="ECO:0000256" key="7">
    <source>
        <dbReference type="ARBA" id="ARBA00022840"/>
    </source>
</evidence>
<feature type="binding site" evidence="9">
    <location>
        <begin position="94"/>
        <end position="104"/>
    </location>
    <ligand>
        <name>ATP</name>
        <dbReference type="ChEBI" id="CHEBI:30616"/>
    </ligand>
</feature>
<feature type="domain" description="GHMP kinase N-terminal" evidence="10">
    <location>
        <begin position="66"/>
        <end position="143"/>
    </location>
</feature>
<dbReference type="GO" id="GO:0005524">
    <property type="term" value="F:ATP binding"/>
    <property type="evidence" value="ECO:0007669"/>
    <property type="project" value="UniProtKB-UniRule"/>
</dbReference>
<comment type="catalytic activity">
    <reaction evidence="9">
        <text>4-CDP-2-C-methyl-D-erythritol + ATP = 4-CDP-2-C-methyl-D-erythritol 2-phosphate + ADP + H(+)</text>
        <dbReference type="Rhea" id="RHEA:18437"/>
        <dbReference type="ChEBI" id="CHEBI:15378"/>
        <dbReference type="ChEBI" id="CHEBI:30616"/>
        <dbReference type="ChEBI" id="CHEBI:57823"/>
        <dbReference type="ChEBI" id="CHEBI:57919"/>
        <dbReference type="ChEBI" id="CHEBI:456216"/>
        <dbReference type="EC" id="2.7.1.148"/>
    </reaction>
</comment>
<dbReference type="Pfam" id="PF08544">
    <property type="entry name" value="GHMP_kinases_C"/>
    <property type="match status" value="1"/>
</dbReference>
<dbReference type="Pfam" id="PF00288">
    <property type="entry name" value="GHMP_kinases_N"/>
    <property type="match status" value="1"/>
</dbReference>
<keyword evidence="4 9" id="KW-0808">Transferase</keyword>
<accession>A0A366IAU6</accession>
<keyword evidence="9" id="KW-0414">Isoprene biosynthesis</keyword>
<dbReference type="EC" id="2.7.1.148" evidence="2 9"/>
<comment type="similarity">
    <text evidence="1 9">Belongs to the GHMP kinase family. IspE subfamily.</text>
</comment>
<dbReference type="PANTHER" id="PTHR43527">
    <property type="entry name" value="4-DIPHOSPHOCYTIDYL-2-C-METHYL-D-ERYTHRITOL KINASE, CHLOROPLASTIC"/>
    <property type="match status" value="1"/>
</dbReference>
<dbReference type="Proteomes" id="UP000253490">
    <property type="component" value="Unassembled WGS sequence"/>
</dbReference>
<dbReference type="UniPathway" id="UPA00056">
    <property type="reaction ID" value="UER00094"/>
</dbReference>
<dbReference type="InterPro" id="IPR036554">
    <property type="entry name" value="GHMP_kinase_C_sf"/>
</dbReference>
<name>A0A366IAU6_9FIRM</name>
<keyword evidence="7 9" id="KW-0067">ATP-binding</keyword>
<dbReference type="HAMAP" id="MF_00061">
    <property type="entry name" value="IspE"/>
    <property type="match status" value="1"/>
</dbReference>
<evidence type="ECO:0000256" key="4">
    <source>
        <dbReference type="ARBA" id="ARBA00022679"/>
    </source>
</evidence>
<feature type="active site" evidence="9">
    <location>
        <position position="136"/>
    </location>
</feature>
<reference evidence="12 13" key="1">
    <citation type="submission" date="2018-06" db="EMBL/GenBank/DDBJ databases">
        <title>Genomic Encyclopedia of Type Strains, Phase IV (KMG-IV): sequencing the most valuable type-strain genomes for metagenomic binning, comparative biology and taxonomic classification.</title>
        <authorList>
            <person name="Goeker M."/>
        </authorList>
    </citation>
    <scope>NUCLEOTIDE SEQUENCE [LARGE SCALE GENOMIC DNA]</scope>
    <source>
        <strain evidence="12 13">DSM 22112</strain>
    </source>
</reference>
<evidence type="ECO:0000256" key="3">
    <source>
        <dbReference type="ARBA" id="ARBA00017473"/>
    </source>
</evidence>
<evidence type="ECO:0000256" key="6">
    <source>
        <dbReference type="ARBA" id="ARBA00022777"/>
    </source>
</evidence>
<evidence type="ECO:0000313" key="12">
    <source>
        <dbReference type="EMBL" id="RBP67370.1"/>
    </source>
</evidence>
<feature type="active site" evidence="9">
    <location>
        <position position="11"/>
    </location>
</feature>
<dbReference type="Gene3D" id="3.30.70.890">
    <property type="entry name" value="GHMP kinase, C-terminal domain"/>
    <property type="match status" value="1"/>
</dbReference>
<dbReference type="RefSeq" id="WP_113919936.1">
    <property type="nucleotide sequence ID" value="NZ_QNRX01000004.1"/>
</dbReference>
<keyword evidence="5 9" id="KW-0547">Nucleotide-binding</keyword>
<protein>
    <recommendedName>
        <fullName evidence="3 9">4-diphosphocytidyl-2-C-methyl-D-erythritol kinase</fullName>
        <shortName evidence="9">CMK</shortName>
        <ecNumber evidence="2 9">2.7.1.148</ecNumber>
    </recommendedName>
    <alternativeName>
        <fullName evidence="8 9">4-(cytidine-5'-diphospho)-2-C-methyl-D-erythritol kinase</fullName>
    </alternativeName>
</protein>
<dbReference type="GO" id="GO:0016114">
    <property type="term" value="P:terpenoid biosynthetic process"/>
    <property type="evidence" value="ECO:0007669"/>
    <property type="project" value="UniProtKB-UniRule"/>
</dbReference>
<dbReference type="InterPro" id="IPR013750">
    <property type="entry name" value="GHMP_kinase_C_dom"/>
</dbReference>
<comment type="function">
    <text evidence="9">Catalyzes the phosphorylation of the position 2 hydroxy group of 4-diphosphocytidyl-2C-methyl-D-erythritol.</text>
</comment>
<evidence type="ECO:0000313" key="13">
    <source>
        <dbReference type="Proteomes" id="UP000253490"/>
    </source>
</evidence>
<evidence type="ECO:0000256" key="2">
    <source>
        <dbReference type="ARBA" id="ARBA00012052"/>
    </source>
</evidence>
<dbReference type="PIRSF" id="PIRSF010376">
    <property type="entry name" value="IspE"/>
    <property type="match status" value="1"/>
</dbReference>
<evidence type="ECO:0000256" key="9">
    <source>
        <dbReference type="HAMAP-Rule" id="MF_00061"/>
    </source>
</evidence>
<dbReference type="GO" id="GO:0019288">
    <property type="term" value="P:isopentenyl diphosphate biosynthetic process, methylerythritol 4-phosphate pathway"/>
    <property type="evidence" value="ECO:0007669"/>
    <property type="project" value="UniProtKB-UniRule"/>
</dbReference>
<dbReference type="PANTHER" id="PTHR43527:SF2">
    <property type="entry name" value="4-DIPHOSPHOCYTIDYL-2-C-METHYL-D-ERYTHRITOL KINASE, CHLOROPLASTIC"/>
    <property type="match status" value="1"/>
</dbReference>
<keyword evidence="13" id="KW-1185">Reference proteome</keyword>
<organism evidence="12 13">
    <name type="scientific">Alkalibaculum bacchi</name>
    <dbReference type="NCBI Taxonomy" id="645887"/>
    <lineage>
        <taxon>Bacteria</taxon>
        <taxon>Bacillati</taxon>
        <taxon>Bacillota</taxon>
        <taxon>Clostridia</taxon>
        <taxon>Eubacteriales</taxon>
        <taxon>Eubacteriaceae</taxon>
        <taxon>Alkalibaculum</taxon>
    </lineage>
</organism>
<evidence type="ECO:0000256" key="8">
    <source>
        <dbReference type="ARBA" id="ARBA00032554"/>
    </source>
</evidence>
<comment type="caution">
    <text evidence="12">The sequence shown here is derived from an EMBL/GenBank/DDBJ whole genome shotgun (WGS) entry which is preliminary data.</text>
</comment>
<dbReference type="GO" id="GO:0050515">
    <property type="term" value="F:4-(cytidine 5'-diphospho)-2-C-methyl-D-erythritol kinase activity"/>
    <property type="evidence" value="ECO:0007669"/>
    <property type="project" value="UniProtKB-UniRule"/>
</dbReference>
<dbReference type="Gene3D" id="3.30.230.10">
    <property type="match status" value="1"/>
</dbReference>
<keyword evidence="6 9" id="KW-0418">Kinase</keyword>
<dbReference type="InterPro" id="IPR004424">
    <property type="entry name" value="IspE"/>
</dbReference>
<sequence length="292" mass="32576">MNKLTLEARAKINLTLDIVNKRDDGYHDVSMVMQTISLCDTLHFKVIERGIKLNSNNLRLPKDERNIIYKSAKLLLEQTKVDKGIEVYVEKRIPVAAGLAGGSSNAACTIIALNKLWNLNLENEDLLDIGLKIGADVPFCMIEGTALAEGVGEILTNLDPLPKLYVVLVKPSIRISTPWAYSLVNIKSIKNHPENIKMVEGIQAGDAHLITSKMRNVFEDFIFKKYPRLTDIKEKMIRLGALNSLMSGSGPTIYGLFEDEKTAKIAYSELKKSYKEVFIATTYNKGGLYRGV</sequence>
<proteinExistence type="inferred from homology"/>
<gene>
    <name evidence="9" type="primary">ispE</name>
    <name evidence="12" type="ORF">DES36_10470</name>
</gene>
<dbReference type="SUPFAM" id="SSF54211">
    <property type="entry name" value="Ribosomal protein S5 domain 2-like"/>
    <property type="match status" value="1"/>
</dbReference>
<feature type="domain" description="GHMP kinase C-terminal" evidence="11">
    <location>
        <begin position="198"/>
        <end position="275"/>
    </location>
</feature>
<evidence type="ECO:0000259" key="10">
    <source>
        <dbReference type="Pfam" id="PF00288"/>
    </source>
</evidence>